<dbReference type="OrthoDB" id="2153176at2759"/>
<dbReference type="InParanoid" id="A0A165DDD9"/>
<organism evidence="2 3">
    <name type="scientific">Exidia glandulosa HHB12029</name>
    <dbReference type="NCBI Taxonomy" id="1314781"/>
    <lineage>
        <taxon>Eukaryota</taxon>
        <taxon>Fungi</taxon>
        <taxon>Dikarya</taxon>
        <taxon>Basidiomycota</taxon>
        <taxon>Agaricomycotina</taxon>
        <taxon>Agaricomycetes</taxon>
        <taxon>Auriculariales</taxon>
        <taxon>Exidiaceae</taxon>
        <taxon>Exidia</taxon>
    </lineage>
</organism>
<evidence type="ECO:0000256" key="1">
    <source>
        <dbReference type="SAM" id="MobiDB-lite"/>
    </source>
</evidence>
<dbReference type="EMBL" id="KV426232">
    <property type="protein sequence ID" value="KZV84278.1"/>
    <property type="molecule type" value="Genomic_DNA"/>
</dbReference>
<sequence>MNLAATQNPETTAAYLRTLPAIRERCARVFKLGQEDKLQHFTYHAEHEPAVVQFCIEIIQRDFGTNYASIPPHGRWRHFDVDKPRLQPIVDSWRSSGTDDIEIARRLVELSLVSVLLDAGAGPVWSFHESSTGKRYGRSEGLAVASLEMYESGFFSGGNEKWRVDAEGLSRASETNVGRAMQVDSDNRMDGLTGRAALLSNLGLALEDGKEFFGAEARAGNLVDFLATQLKDGHVHIFALWSALMDGLVRVWPATRTKFGGVSLGDVWPCPALVSNGADRSKGDDLVPFHKLTQWLAYSLVEPLERILGWKVDGLEDMTGLPEYRNGGLFVDFGVLKLRNPPDDPNEIPQYEPSHPAIVEWRALTVILLDRTAAAIRKELNMPDLSTAQILESATWKGGREIAKRKRGASGGGPPIGIVSDGTVF</sequence>
<dbReference type="STRING" id="1314781.A0A165DDD9"/>
<accession>A0A165DDD9</accession>
<gene>
    <name evidence="2" type="ORF">EXIGLDRAFT_712882</name>
</gene>
<dbReference type="InterPro" id="IPR012469">
    <property type="entry name" value="DUF1688"/>
</dbReference>
<keyword evidence="3" id="KW-1185">Reference proteome</keyword>
<evidence type="ECO:0000313" key="2">
    <source>
        <dbReference type="EMBL" id="KZV84278.1"/>
    </source>
</evidence>
<dbReference type="PANTHER" id="PTHR31687">
    <property type="match status" value="1"/>
</dbReference>
<dbReference type="AlphaFoldDB" id="A0A165DDD9"/>
<name>A0A165DDD9_EXIGL</name>
<dbReference type="Pfam" id="PF07958">
    <property type="entry name" value="DUF1688"/>
    <property type="match status" value="1"/>
</dbReference>
<protein>
    <submittedName>
        <fullName evidence="2">DUF1688-domain-containing protein</fullName>
    </submittedName>
</protein>
<proteinExistence type="predicted"/>
<reference evidence="2 3" key="1">
    <citation type="journal article" date="2016" name="Mol. Biol. Evol.">
        <title>Comparative Genomics of Early-Diverging Mushroom-Forming Fungi Provides Insights into the Origins of Lignocellulose Decay Capabilities.</title>
        <authorList>
            <person name="Nagy L.G."/>
            <person name="Riley R."/>
            <person name="Tritt A."/>
            <person name="Adam C."/>
            <person name="Daum C."/>
            <person name="Floudas D."/>
            <person name="Sun H."/>
            <person name="Yadav J.S."/>
            <person name="Pangilinan J."/>
            <person name="Larsson K.H."/>
            <person name="Matsuura K."/>
            <person name="Barry K."/>
            <person name="Labutti K."/>
            <person name="Kuo R."/>
            <person name="Ohm R.A."/>
            <person name="Bhattacharya S.S."/>
            <person name="Shirouzu T."/>
            <person name="Yoshinaga Y."/>
            <person name="Martin F.M."/>
            <person name="Grigoriev I.V."/>
            <person name="Hibbett D.S."/>
        </authorList>
    </citation>
    <scope>NUCLEOTIDE SEQUENCE [LARGE SCALE GENOMIC DNA]</scope>
    <source>
        <strain evidence="2 3">HHB12029</strain>
    </source>
</reference>
<dbReference type="Proteomes" id="UP000077266">
    <property type="component" value="Unassembled WGS sequence"/>
</dbReference>
<evidence type="ECO:0000313" key="3">
    <source>
        <dbReference type="Proteomes" id="UP000077266"/>
    </source>
</evidence>
<feature type="region of interest" description="Disordered" evidence="1">
    <location>
        <begin position="404"/>
        <end position="425"/>
    </location>
</feature>
<dbReference type="PANTHER" id="PTHR31687:SF3">
    <property type="entry name" value="PROTEIN URG3"/>
    <property type="match status" value="1"/>
</dbReference>